<dbReference type="eggNOG" id="KOG1591">
    <property type="taxonomic scope" value="Eukaryota"/>
</dbReference>
<dbReference type="InterPro" id="IPR045054">
    <property type="entry name" value="P4HA-like"/>
</dbReference>
<reference evidence="4 5" key="1">
    <citation type="journal article" date="2014" name="Genome Biol.">
        <title>Transcriptome and methylome profiling reveals relics of genome dominance in the mesopolyploid Brassica oleracea.</title>
        <authorList>
            <person name="Parkin I.A."/>
            <person name="Koh C."/>
            <person name="Tang H."/>
            <person name="Robinson S.J."/>
            <person name="Kagale S."/>
            <person name="Clarke W.E."/>
            <person name="Town C.D."/>
            <person name="Nixon J."/>
            <person name="Krishnakumar V."/>
            <person name="Bidwell S.L."/>
            <person name="Denoeud F."/>
            <person name="Belcram H."/>
            <person name="Links M.G."/>
            <person name="Just J."/>
            <person name="Clarke C."/>
            <person name="Bender T."/>
            <person name="Huebert T."/>
            <person name="Mason A.S."/>
            <person name="Pires J.C."/>
            <person name="Barker G."/>
            <person name="Moore J."/>
            <person name="Walley P.G."/>
            <person name="Manoli S."/>
            <person name="Batley J."/>
            <person name="Edwards D."/>
            <person name="Nelson M.N."/>
            <person name="Wang X."/>
            <person name="Paterson A.H."/>
            <person name="King G."/>
            <person name="Bancroft I."/>
            <person name="Chalhoub B."/>
            <person name="Sharpe A.G."/>
        </authorList>
    </citation>
    <scope>NUCLEOTIDE SEQUENCE</scope>
    <source>
        <strain evidence="4 5">cv. TO1000</strain>
    </source>
</reference>
<evidence type="ECO:0000256" key="1">
    <source>
        <dbReference type="ARBA" id="ARBA00004586"/>
    </source>
</evidence>
<proteinExistence type="predicted"/>
<dbReference type="Gene3D" id="2.60.120.620">
    <property type="entry name" value="q2cbj1_9rhob like domain"/>
    <property type="match status" value="1"/>
</dbReference>
<dbReference type="GO" id="GO:0046872">
    <property type="term" value="F:metal ion binding"/>
    <property type="evidence" value="ECO:0007669"/>
    <property type="project" value="UniProtKB-KW"/>
</dbReference>
<organism evidence="4 5">
    <name type="scientific">Brassica oleracea var. oleracea</name>
    <dbReference type="NCBI Taxonomy" id="109376"/>
    <lineage>
        <taxon>Eukaryota</taxon>
        <taxon>Viridiplantae</taxon>
        <taxon>Streptophyta</taxon>
        <taxon>Embryophyta</taxon>
        <taxon>Tracheophyta</taxon>
        <taxon>Spermatophyta</taxon>
        <taxon>Magnoliopsida</taxon>
        <taxon>eudicotyledons</taxon>
        <taxon>Gunneridae</taxon>
        <taxon>Pentapetalae</taxon>
        <taxon>rosids</taxon>
        <taxon>malvids</taxon>
        <taxon>Brassicales</taxon>
        <taxon>Brassicaceae</taxon>
        <taxon>Brassiceae</taxon>
        <taxon>Brassica</taxon>
    </lineage>
</organism>
<dbReference type="GO" id="GO:0005789">
    <property type="term" value="C:endoplasmic reticulum membrane"/>
    <property type="evidence" value="ECO:0007669"/>
    <property type="project" value="UniProtKB-SubCell"/>
</dbReference>
<evidence type="ECO:0000256" key="3">
    <source>
        <dbReference type="ARBA" id="ARBA00023004"/>
    </source>
</evidence>
<keyword evidence="3" id="KW-0408">Iron</keyword>
<dbReference type="PANTHER" id="PTHR10869:SF160">
    <property type="entry name" value="PROLYL 4-HYDROXYLASE 11-RELATED"/>
    <property type="match status" value="1"/>
</dbReference>
<accession>A0A0D3A1P1</accession>
<keyword evidence="5" id="KW-1185">Reference proteome</keyword>
<evidence type="ECO:0000256" key="2">
    <source>
        <dbReference type="ARBA" id="ARBA00022723"/>
    </source>
</evidence>
<dbReference type="Gramene" id="Bo1g006170.1">
    <property type="protein sequence ID" value="Bo1g006170.1"/>
    <property type="gene ID" value="Bo1g006170"/>
</dbReference>
<sequence length="218" mass="24531">MSTSTSPSTTSLYLKQRMHKLKIYGVSDLMQHIDTFKETMGDSVTVKIDDFNNLSILLCSLPPLLTALTCNMEKVDASLRFPHERWPEVISMKPRAFLYHNFVKNEECEHLISLAKPKMVRSIVSNAITGVQGVSSGRTSTGSFISRGHDKIVEEIENRISEFTFLPVGQTLTKEAKQSSLSPVEDYLFHQRRETLYSSGTRGLTVLMTLPVCMLVVQ</sequence>
<reference evidence="4" key="2">
    <citation type="submission" date="2015-03" db="UniProtKB">
        <authorList>
            <consortium name="EnsemblPlants"/>
        </authorList>
    </citation>
    <scope>IDENTIFICATION</scope>
</reference>
<dbReference type="GO" id="GO:0004656">
    <property type="term" value="F:procollagen-proline 4-dioxygenase activity"/>
    <property type="evidence" value="ECO:0007669"/>
    <property type="project" value="TreeGrafter"/>
</dbReference>
<dbReference type="EnsemblPlants" id="Bo1g006170.1">
    <property type="protein sequence ID" value="Bo1g006170.1"/>
    <property type="gene ID" value="Bo1g006170"/>
</dbReference>
<dbReference type="AlphaFoldDB" id="A0A0D3A1P1"/>
<comment type="subcellular location">
    <subcellularLocation>
        <location evidence="1">Endoplasmic reticulum membrane</location>
    </subcellularLocation>
</comment>
<keyword evidence="2" id="KW-0479">Metal-binding</keyword>
<protein>
    <recommendedName>
        <fullName evidence="6">Prolyl 4-hydroxylase alpha subunit domain-containing protein</fullName>
    </recommendedName>
</protein>
<dbReference type="OMA" id="DYLFHQR"/>
<evidence type="ECO:0000313" key="4">
    <source>
        <dbReference type="EnsemblPlants" id="Bo1g006170.1"/>
    </source>
</evidence>
<evidence type="ECO:0008006" key="6">
    <source>
        <dbReference type="Google" id="ProtNLM"/>
    </source>
</evidence>
<dbReference type="Proteomes" id="UP000032141">
    <property type="component" value="Chromosome C1"/>
</dbReference>
<name>A0A0D3A1P1_BRAOL</name>
<evidence type="ECO:0000313" key="5">
    <source>
        <dbReference type="Proteomes" id="UP000032141"/>
    </source>
</evidence>
<dbReference type="PANTHER" id="PTHR10869">
    <property type="entry name" value="PROLYL 4-HYDROXYLASE ALPHA SUBUNIT"/>
    <property type="match status" value="1"/>
</dbReference>
<dbReference type="HOGENOM" id="CLU_1373936_0_0_1"/>